<gene>
    <name evidence="1" type="ORF">I4F81_012078</name>
</gene>
<reference evidence="1" key="1">
    <citation type="submission" date="2019-11" db="EMBL/GenBank/DDBJ databases">
        <title>Nori genome reveals adaptations in red seaweeds to the harsh intertidal environment.</title>
        <authorList>
            <person name="Wang D."/>
            <person name="Mao Y."/>
        </authorList>
    </citation>
    <scope>NUCLEOTIDE SEQUENCE</scope>
    <source>
        <tissue evidence="1">Gametophyte</tissue>
    </source>
</reference>
<name>A0ACC3CHM7_PYRYE</name>
<dbReference type="Proteomes" id="UP000798662">
    <property type="component" value="Chromosome 3"/>
</dbReference>
<evidence type="ECO:0000313" key="1">
    <source>
        <dbReference type="EMBL" id="KAK1869605.1"/>
    </source>
</evidence>
<protein>
    <submittedName>
        <fullName evidence="1">Uncharacterized protein</fullName>
    </submittedName>
</protein>
<accession>A0ACC3CHM7</accession>
<organism evidence="1 2">
    <name type="scientific">Pyropia yezoensis</name>
    <name type="common">Susabi-nori</name>
    <name type="synonym">Porphyra yezoensis</name>
    <dbReference type="NCBI Taxonomy" id="2788"/>
    <lineage>
        <taxon>Eukaryota</taxon>
        <taxon>Rhodophyta</taxon>
        <taxon>Bangiophyceae</taxon>
        <taxon>Bangiales</taxon>
        <taxon>Bangiaceae</taxon>
        <taxon>Pyropia</taxon>
    </lineage>
</organism>
<dbReference type="EMBL" id="CM020620">
    <property type="protein sequence ID" value="KAK1869605.1"/>
    <property type="molecule type" value="Genomic_DNA"/>
</dbReference>
<keyword evidence="2" id="KW-1185">Reference proteome</keyword>
<comment type="caution">
    <text evidence="1">The sequence shown here is derived from an EMBL/GenBank/DDBJ whole genome shotgun (WGS) entry which is preliminary data.</text>
</comment>
<proteinExistence type="predicted"/>
<sequence>MDHDVFTLKAILTSSTNVAPRVQRLKRFEDEAPAFNDHPQFSDEDKRKARQTEQEEELSERDKILADMIDAAEVLQAEKDATKGEAAEAKRMLDAERLAVRELAMGRRHRQPKEKTTNDEEENEDQSTTAPWRGKKRSTREIDDLDNDLLGLLERSERRQEMRADKQMEQIDKRFEEQAREASDRQREERQDRKDERLLSVLGEIARKLPGNRGPSE</sequence>
<evidence type="ECO:0000313" key="2">
    <source>
        <dbReference type="Proteomes" id="UP000798662"/>
    </source>
</evidence>